<dbReference type="OrthoDB" id="2328572at2759"/>
<feature type="compositionally biased region" description="Polar residues" evidence="1">
    <location>
        <begin position="1"/>
        <end position="12"/>
    </location>
</feature>
<dbReference type="EMBL" id="SKBQ01000003">
    <property type="protein sequence ID" value="TPX12636.1"/>
    <property type="molecule type" value="Genomic_DNA"/>
</dbReference>
<evidence type="ECO:0000313" key="3">
    <source>
        <dbReference type="Proteomes" id="UP000319257"/>
    </source>
</evidence>
<keyword evidence="3" id="KW-1185">Reference proteome</keyword>
<proteinExistence type="predicted"/>
<dbReference type="STRING" id="1093900.A0A507B0S4"/>
<name>A0A507B0S4_9PEZI</name>
<organism evidence="2 3">
    <name type="scientific">Thyridium curvatum</name>
    <dbReference type="NCBI Taxonomy" id="1093900"/>
    <lineage>
        <taxon>Eukaryota</taxon>
        <taxon>Fungi</taxon>
        <taxon>Dikarya</taxon>
        <taxon>Ascomycota</taxon>
        <taxon>Pezizomycotina</taxon>
        <taxon>Sordariomycetes</taxon>
        <taxon>Sordariomycetidae</taxon>
        <taxon>Thyridiales</taxon>
        <taxon>Thyridiaceae</taxon>
        <taxon>Thyridium</taxon>
    </lineage>
</organism>
<reference evidence="2 3" key="1">
    <citation type="submission" date="2019-06" db="EMBL/GenBank/DDBJ databases">
        <title>Draft genome sequence of the filamentous fungus Phialemoniopsis curvata isolated from diesel fuel.</title>
        <authorList>
            <person name="Varaljay V.A."/>
            <person name="Lyon W.J."/>
            <person name="Crouch A.L."/>
            <person name="Drake C.E."/>
            <person name="Hollomon J.M."/>
            <person name="Nadeau L.J."/>
            <person name="Nunn H.S."/>
            <person name="Stevenson B.S."/>
            <person name="Bojanowski C.L."/>
            <person name="Crookes-Goodson W.J."/>
        </authorList>
    </citation>
    <scope>NUCLEOTIDE SEQUENCE [LARGE SCALE GENOMIC DNA]</scope>
    <source>
        <strain evidence="2 3">D216</strain>
    </source>
</reference>
<sequence>MQGQNKQKQADTTAPAPEPSVAEDSNDKKGGDFASTTSSSIAPITSHAEPSMDLEFDIDESTTGLGLDDEFDYDQSALLGMSSSVSSMFGSMGTHSRSMSLDNKPGDTNSTKVRPFRYCRYWMSAISSPYRGPSTFDTSDMFKGACGTGPAVTHQPSLTPIDPALAGLFQTGSGPSSAEPSSSSTVTSGWPSSTAPVSTPMCSCIQLHARLVYDLGTLLHDKATDVERILTGVQLAQGPWQALLQCPWGRYCDNHKEAFLLFSLSVRILLSSLQKVQSGVKALSQPGSSERGPAPMDVGLGSLAASSLALSGDLDGTRVSVGGFEVTGETKLEVISVLIKGALESILSTVSNQQDTSGTMPVDASTMGSLPPYLVNMAMLGGGSDSEKGASESPISARTSVSTEATQLSSQLFSMSHLHQTPDAGTAHIDAAANDIQALLNQLTRG</sequence>
<dbReference type="InParanoid" id="A0A507B0S4"/>
<comment type="caution">
    <text evidence="2">The sequence shown here is derived from an EMBL/GenBank/DDBJ whole genome shotgun (WGS) entry which is preliminary data.</text>
</comment>
<dbReference type="RefSeq" id="XP_030994347.1">
    <property type="nucleotide sequence ID" value="XM_031142964.1"/>
</dbReference>
<feature type="region of interest" description="Disordered" evidence="1">
    <location>
        <begin position="169"/>
        <end position="192"/>
    </location>
</feature>
<protein>
    <submittedName>
        <fullName evidence="2">Uncharacterized protein</fullName>
    </submittedName>
</protein>
<accession>A0A507B0S4</accession>
<gene>
    <name evidence="2" type="ORF">E0L32_000813</name>
</gene>
<feature type="compositionally biased region" description="Low complexity" evidence="1">
    <location>
        <begin position="171"/>
        <end position="192"/>
    </location>
</feature>
<feature type="compositionally biased region" description="Low complexity" evidence="1">
    <location>
        <begin position="34"/>
        <end position="46"/>
    </location>
</feature>
<evidence type="ECO:0000256" key="1">
    <source>
        <dbReference type="SAM" id="MobiDB-lite"/>
    </source>
</evidence>
<dbReference type="AlphaFoldDB" id="A0A507B0S4"/>
<dbReference type="GeneID" id="41968260"/>
<feature type="region of interest" description="Disordered" evidence="1">
    <location>
        <begin position="1"/>
        <end position="53"/>
    </location>
</feature>
<evidence type="ECO:0000313" key="2">
    <source>
        <dbReference type="EMBL" id="TPX12636.1"/>
    </source>
</evidence>
<dbReference type="Proteomes" id="UP000319257">
    <property type="component" value="Unassembled WGS sequence"/>
</dbReference>